<evidence type="ECO:0000256" key="1">
    <source>
        <dbReference type="SAM" id="MobiDB-lite"/>
    </source>
</evidence>
<organism evidence="2 3">
    <name type="scientific">Collybia nuda</name>
    <dbReference type="NCBI Taxonomy" id="64659"/>
    <lineage>
        <taxon>Eukaryota</taxon>
        <taxon>Fungi</taxon>
        <taxon>Dikarya</taxon>
        <taxon>Basidiomycota</taxon>
        <taxon>Agaricomycotina</taxon>
        <taxon>Agaricomycetes</taxon>
        <taxon>Agaricomycetidae</taxon>
        <taxon>Agaricales</taxon>
        <taxon>Tricholomatineae</taxon>
        <taxon>Clitocybaceae</taxon>
        <taxon>Collybia</taxon>
    </lineage>
</organism>
<proteinExistence type="predicted"/>
<sequence length="126" mass="13959">MITVPPSATLAEIKEEALSALISDVNQVEDVPKVTSGDDFEICRAAKDKGKPTGEFEALDLTRQVRDYGLSGWDTLYLQFRDSSGDLLPVTFSQPTIEDEDEEPPIEEDFPMSSTSKGKRKAQFDD</sequence>
<feature type="compositionally biased region" description="Acidic residues" evidence="1">
    <location>
        <begin position="97"/>
        <end position="110"/>
    </location>
</feature>
<accession>A0A9P5Y4B5</accession>
<comment type="caution">
    <text evidence="2">The sequence shown here is derived from an EMBL/GenBank/DDBJ whole genome shotgun (WGS) entry which is preliminary data.</text>
</comment>
<evidence type="ECO:0000313" key="2">
    <source>
        <dbReference type="EMBL" id="KAF9462000.1"/>
    </source>
</evidence>
<dbReference type="Proteomes" id="UP000807353">
    <property type="component" value="Unassembled WGS sequence"/>
</dbReference>
<dbReference type="EMBL" id="MU150276">
    <property type="protein sequence ID" value="KAF9462000.1"/>
    <property type="molecule type" value="Genomic_DNA"/>
</dbReference>
<protein>
    <submittedName>
        <fullName evidence="2">Uncharacterized protein</fullName>
    </submittedName>
</protein>
<feature type="compositionally biased region" description="Basic residues" evidence="1">
    <location>
        <begin position="117"/>
        <end position="126"/>
    </location>
</feature>
<dbReference type="AlphaFoldDB" id="A0A9P5Y4B5"/>
<evidence type="ECO:0000313" key="3">
    <source>
        <dbReference type="Proteomes" id="UP000807353"/>
    </source>
</evidence>
<feature type="region of interest" description="Disordered" evidence="1">
    <location>
        <begin position="91"/>
        <end position="126"/>
    </location>
</feature>
<dbReference type="OrthoDB" id="3173670at2759"/>
<gene>
    <name evidence="2" type="ORF">BDZ94DRAFT_759086</name>
</gene>
<name>A0A9P5Y4B5_9AGAR</name>
<keyword evidence="3" id="KW-1185">Reference proteome</keyword>
<reference evidence="2" key="1">
    <citation type="submission" date="2020-11" db="EMBL/GenBank/DDBJ databases">
        <authorList>
            <consortium name="DOE Joint Genome Institute"/>
            <person name="Ahrendt S."/>
            <person name="Riley R."/>
            <person name="Andreopoulos W."/>
            <person name="Labutti K."/>
            <person name="Pangilinan J."/>
            <person name="Ruiz-Duenas F.J."/>
            <person name="Barrasa J.M."/>
            <person name="Sanchez-Garcia M."/>
            <person name="Camarero S."/>
            <person name="Miyauchi S."/>
            <person name="Serrano A."/>
            <person name="Linde D."/>
            <person name="Babiker R."/>
            <person name="Drula E."/>
            <person name="Ayuso-Fernandez I."/>
            <person name="Pacheco R."/>
            <person name="Padilla G."/>
            <person name="Ferreira P."/>
            <person name="Barriuso J."/>
            <person name="Kellner H."/>
            <person name="Castanera R."/>
            <person name="Alfaro M."/>
            <person name="Ramirez L."/>
            <person name="Pisabarro A.G."/>
            <person name="Kuo A."/>
            <person name="Tritt A."/>
            <person name="Lipzen A."/>
            <person name="He G."/>
            <person name="Yan M."/>
            <person name="Ng V."/>
            <person name="Cullen D."/>
            <person name="Martin F."/>
            <person name="Rosso M.-N."/>
            <person name="Henrissat B."/>
            <person name="Hibbett D."/>
            <person name="Martinez A.T."/>
            <person name="Grigoriev I.V."/>
        </authorList>
    </citation>
    <scope>NUCLEOTIDE SEQUENCE</scope>
    <source>
        <strain evidence="2">CBS 247.69</strain>
    </source>
</reference>